<evidence type="ECO:0000313" key="3">
    <source>
        <dbReference type="Proteomes" id="UP000291613"/>
    </source>
</evidence>
<dbReference type="InterPro" id="IPR011105">
    <property type="entry name" value="Cell_wall_hydrolase_SleB"/>
</dbReference>
<accession>A0A4Q9GIH4</accession>
<proteinExistence type="predicted"/>
<dbReference type="Pfam" id="PF07486">
    <property type="entry name" value="Hydrolase_2"/>
    <property type="match status" value="1"/>
</dbReference>
<dbReference type="AlphaFoldDB" id="A0A4Q9GIH4"/>
<gene>
    <name evidence="2" type="ORF">EYR15_08310</name>
</gene>
<evidence type="ECO:0000259" key="1">
    <source>
        <dbReference type="Pfam" id="PF07486"/>
    </source>
</evidence>
<dbReference type="GO" id="GO:0016787">
    <property type="term" value="F:hydrolase activity"/>
    <property type="evidence" value="ECO:0007669"/>
    <property type="project" value="UniProtKB-KW"/>
</dbReference>
<keyword evidence="2" id="KW-0378">Hydrolase</keyword>
<comment type="caution">
    <text evidence="2">The sequence shown here is derived from an EMBL/GenBank/DDBJ whole genome shotgun (WGS) entry which is preliminary data.</text>
</comment>
<feature type="domain" description="Cell wall hydrolase SleB" evidence="1">
    <location>
        <begin position="9"/>
        <end position="107"/>
    </location>
</feature>
<dbReference type="Proteomes" id="UP000291613">
    <property type="component" value="Unassembled WGS sequence"/>
</dbReference>
<dbReference type="Gene3D" id="1.10.10.2520">
    <property type="entry name" value="Cell wall hydrolase SleB, domain 1"/>
    <property type="match status" value="1"/>
</dbReference>
<organism evidence="2 3">
    <name type="scientific">Hansschlegelia quercus</name>
    <dbReference type="NCBI Taxonomy" id="2528245"/>
    <lineage>
        <taxon>Bacteria</taxon>
        <taxon>Pseudomonadati</taxon>
        <taxon>Pseudomonadota</taxon>
        <taxon>Alphaproteobacteria</taxon>
        <taxon>Hyphomicrobiales</taxon>
        <taxon>Methylopilaceae</taxon>
        <taxon>Hansschlegelia</taxon>
    </lineage>
</organism>
<dbReference type="EMBL" id="SIUB01000003">
    <property type="protein sequence ID" value="TBN54013.1"/>
    <property type="molecule type" value="Genomic_DNA"/>
</dbReference>
<name>A0A4Q9GIH4_9HYPH</name>
<dbReference type="InterPro" id="IPR042047">
    <property type="entry name" value="SleB_dom1"/>
</dbReference>
<keyword evidence="3" id="KW-1185">Reference proteome</keyword>
<sequence length="234" mass="24315">MYFESERGSEDGMLAVGTVVANRLESGRYGSTICGVVGQRLQFAPGVLTRRMTEKRPAELARRVADDVLAGRRHPGAGDAAFFHTANVKFRNDDKTYVLVAGGNAFYGWNRSGSPEANLASLAHATAAAKLDRAATEAIVAAVRGPAIGPNALPSEPAPVVAMATPKPALRVITPSAPVLASLGPVFRTSPPVPFAVSRPNAAPMAAIIVAQAWAPFEGQGDSSSGAGSHWSRS</sequence>
<evidence type="ECO:0000313" key="2">
    <source>
        <dbReference type="EMBL" id="TBN54013.1"/>
    </source>
</evidence>
<reference evidence="2 3" key="1">
    <citation type="submission" date="2019-02" db="EMBL/GenBank/DDBJ databases">
        <title>Hansschlegelia quercus sp. nov., a novel methylotrophic bacterium from buds of oak (Quercus robur L.).</title>
        <authorList>
            <person name="Agafonova N.V."/>
            <person name="Kaparullina E.N."/>
            <person name="Grouzdev D.S."/>
            <person name="Doronina N.V."/>
        </authorList>
    </citation>
    <scope>NUCLEOTIDE SEQUENCE [LARGE SCALE GENOMIC DNA]</scope>
    <source>
        <strain evidence="2 3">Dub</strain>
    </source>
</reference>
<protein>
    <submittedName>
        <fullName evidence="2">Cell wall hydrolase</fullName>
    </submittedName>
</protein>
<dbReference type="OrthoDB" id="8433080at2"/>